<dbReference type="AlphaFoldDB" id="A0A3B1CWL9"/>
<dbReference type="InterPro" id="IPR058355">
    <property type="entry name" value="DUF8042"/>
</dbReference>
<proteinExistence type="predicted"/>
<organism evidence="2">
    <name type="scientific">hydrothermal vent metagenome</name>
    <dbReference type="NCBI Taxonomy" id="652676"/>
    <lineage>
        <taxon>unclassified sequences</taxon>
        <taxon>metagenomes</taxon>
        <taxon>ecological metagenomes</taxon>
    </lineage>
</organism>
<sequence>MKIRVNGIEKNFACDGKTLGDLLDHILEQEPELGNCFGNIRLNEQEVLADSTEVRQTPVSRIDTLEAEVFSLNQILEKNIANAQDYLNKLIPGIEKASDLFRTGNEQEANKFFINIIDGMEWFSQVMDSIAKATETESTDIKFVGKSFTDRQGQLVELTRQMVEANQNQDWVLLADLLEYEIQPYYCDWEDQLPKIYRRIH</sequence>
<evidence type="ECO:0000313" key="2">
    <source>
        <dbReference type="EMBL" id="VAX28274.1"/>
    </source>
</evidence>
<gene>
    <name evidence="2" type="ORF">MNBD_NITROSPINAE05-592</name>
</gene>
<dbReference type="EMBL" id="UOGG01000056">
    <property type="protein sequence ID" value="VAX28274.1"/>
    <property type="molecule type" value="Genomic_DNA"/>
</dbReference>
<accession>A0A3B1CWL9</accession>
<evidence type="ECO:0000259" key="1">
    <source>
        <dbReference type="Pfam" id="PF26154"/>
    </source>
</evidence>
<protein>
    <recommendedName>
        <fullName evidence="1">DUF8042 domain-containing protein</fullName>
    </recommendedName>
</protein>
<reference evidence="2" key="1">
    <citation type="submission" date="2018-06" db="EMBL/GenBank/DDBJ databases">
        <authorList>
            <person name="Zhirakovskaya E."/>
        </authorList>
    </citation>
    <scope>NUCLEOTIDE SEQUENCE</scope>
</reference>
<feature type="domain" description="DUF8042" evidence="1">
    <location>
        <begin position="80"/>
        <end position="197"/>
    </location>
</feature>
<name>A0A3B1CWL9_9ZZZZ</name>
<dbReference type="Pfam" id="PF26154">
    <property type="entry name" value="DUF8042"/>
    <property type="match status" value="1"/>
</dbReference>